<reference evidence="3 4" key="1">
    <citation type="submission" date="2015-08" db="EMBL/GenBank/DDBJ databases">
        <title>Ancestral chromatin configuration constrains chromatin evolution on differentiating sex chromosomes in Drosophila.</title>
        <authorList>
            <person name="Zhou Q."/>
            <person name="Bachtrog D."/>
        </authorList>
    </citation>
    <scope>NUCLEOTIDE SEQUENCE [LARGE SCALE GENOMIC DNA]</scope>
    <source>
        <tissue evidence="3">Whole larvae</tissue>
    </source>
</reference>
<evidence type="ECO:0000313" key="3">
    <source>
        <dbReference type="EMBL" id="ALC43073.1"/>
    </source>
</evidence>
<gene>
    <name evidence="3" type="ORF">Dbus_chr3Lg239</name>
</gene>
<sequence>MDKLWVWVLFLSCVTVSSFNVQFDEFYSRSFVRDHIIVSYSLQDAETLSYNMTIKTHFPGKLLMHVFVRKLDDLPGGANNFELFKMKNMDFCKSLEALRNVSMEHYQNESILPSTFLVSCPIIAGFYYVKDAHFDVSLMPLRIKKGRYLVNIELIQVYEEVTKLVNCKIKVAMRQTVQGRPPKELKTTAPTTEQSEQADSQLEYDFEESE</sequence>
<dbReference type="Pfam" id="PF06477">
    <property type="entry name" value="DUF1091"/>
    <property type="match status" value="1"/>
</dbReference>
<feature type="compositionally biased region" description="Polar residues" evidence="1">
    <location>
        <begin position="188"/>
        <end position="200"/>
    </location>
</feature>
<evidence type="ECO:0000256" key="2">
    <source>
        <dbReference type="SAM" id="SignalP"/>
    </source>
</evidence>
<accession>A0A0M3QVV7</accession>
<dbReference type="SMART" id="SM00697">
    <property type="entry name" value="DM8"/>
    <property type="match status" value="1"/>
</dbReference>
<dbReference type="Proteomes" id="UP000494163">
    <property type="component" value="Chromosome 3L"/>
</dbReference>
<organism evidence="3 4">
    <name type="scientific">Drosophila busckii</name>
    <name type="common">Fruit fly</name>
    <dbReference type="NCBI Taxonomy" id="30019"/>
    <lineage>
        <taxon>Eukaryota</taxon>
        <taxon>Metazoa</taxon>
        <taxon>Ecdysozoa</taxon>
        <taxon>Arthropoda</taxon>
        <taxon>Hexapoda</taxon>
        <taxon>Insecta</taxon>
        <taxon>Pterygota</taxon>
        <taxon>Neoptera</taxon>
        <taxon>Endopterygota</taxon>
        <taxon>Diptera</taxon>
        <taxon>Brachycera</taxon>
        <taxon>Muscomorpha</taxon>
        <taxon>Ephydroidea</taxon>
        <taxon>Drosophilidae</taxon>
        <taxon>Drosophila</taxon>
    </lineage>
</organism>
<dbReference type="AlphaFoldDB" id="A0A0M3QVV7"/>
<evidence type="ECO:0000313" key="4">
    <source>
        <dbReference type="Proteomes" id="UP000494163"/>
    </source>
</evidence>
<name>A0A0M3QVV7_DROBS</name>
<dbReference type="OMA" id="VHFPGKL"/>
<keyword evidence="2" id="KW-0732">Signal</keyword>
<feature type="chain" id="PRO_5005788034" evidence="2">
    <location>
        <begin position="19"/>
        <end position="210"/>
    </location>
</feature>
<feature type="region of interest" description="Disordered" evidence="1">
    <location>
        <begin position="180"/>
        <end position="210"/>
    </location>
</feature>
<proteinExistence type="predicted"/>
<dbReference type="InterPro" id="IPR010512">
    <property type="entry name" value="DUF1091"/>
</dbReference>
<keyword evidence="4" id="KW-1185">Reference proteome</keyword>
<feature type="signal peptide" evidence="2">
    <location>
        <begin position="1"/>
        <end position="18"/>
    </location>
</feature>
<dbReference type="STRING" id="30019.A0A0M3QVV7"/>
<dbReference type="OrthoDB" id="7859518at2759"/>
<protein>
    <submittedName>
        <fullName evidence="3">CG4597</fullName>
    </submittedName>
</protein>
<dbReference type="EMBL" id="CP012525">
    <property type="protein sequence ID" value="ALC43073.1"/>
    <property type="molecule type" value="Genomic_DNA"/>
</dbReference>
<evidence type="ECO:0000256" key="1">
    <source>
        <dbReference type="SAM" id="MobiDB-lite"/>
    </source>
</evidence>